<keyword evidence="1" id="KW-0614">Plasmid</keyword>
<reference evidence="1 2" key="1">
    <citation type="submission" date="2016-09" db="EMBL/GenBank/DDBJ databases">
        <title>The complete genome sequences of Rhizobium gallicum, symbiovars gallicum and phaseoli, symbionts associated to common bean (Phaseolus vulgaris).</title>
        <authorList>
            <person name="Bustos P."/>
            <person name="Santamaria R.I."/>
            <person name="Perez-Carrascal O.M."/>
            <person name="Juarez S."/>
            <person name="Lozano L."/>
            <person name="Martinez-Flores I."/>
            <person name="Martinez-Romero E."/>
            <person name="Cevallos M."/>
            <person name="Romero D."/>
            <person name="Davila G."/>
            <person name="Gonzalez V."/>
        </authorList>
    </citation>
    <scope>NUCLEOTIDE SEQUENCE [LARGE SCALE GENOMIC DNA]</scope>
    <source>
        <strain evidence="1 2">IE4872</strain>
        <plasmid evidence="2">prgalie4872a</plasmid>
    </source>
</reference>
<dbReference type="Proteomes" id="UP000184749">
    <property type="component" value="Plasmid pRgalIE4872a"/>
</dbReference>
<name>A0A1L5NPJ8_9HYPH</name>
<gene>
    <name evidence="1" type="ORF">IE4872_PA00089</name>
</gene>
<dbReference type="AlphaFoldDB" id="A0A1L5NPJ8"/>
<accession>A0A1L5NPJ8</accession>
<sequence>MVRRRSALSLNAVNRPPLAAEEVTPSAASIGPQSISLTSTPSVVASAFESRSVRLGKDRRHFRRIQIAGFRYRRLFDWDVEDFRALRD</sequence>
<proteinExistence type="predicted"/>
<protein>
    <submittedName>
        <fullName evidence="1">Uncharacterized protein</fullName>
    </submittedName>
</protein>
<evidence type="ECO:0000313" key="2">
    <source>
        <dbReference type="Proteomes" id="UP000184749"/>
    </source>
</evidence>
<organism evidence="1 2">
    <name type="scientific">Rhizobium gallicum</name>
    <dbReference type="NCBI Taxonomy" id="56730"/>
    <lineage>
        <taxon>Bacteria</taxon>
        <taxon>Pseudomonadati</taxon>
        <taxon>Pseudomonadota</taxon>
        <taxon>Alphaproteobacteria</taxon>
        <taxon>Hyphomicrobiales</taxon>
        <taxon>Rhizobiaceae</taxon>
        <taxon>Rhizobium/Agrobacterium group</taxon>
        <taxon>Rhizobium</taxon>
    </lineage>
</organism>
<dbReference type="EMBL" id="CP017102">
    <property type="protein sequence ID" value="APO69835.1"/>
    <property type="molecule type" value="Genomic_DNA"/>
</dbReference>
<geneLocation type="plasmid" evidence="2">
    <name>prgalie4872a</name>
</geneLocation>
<evidence type="ECO:0000313" key="1">
    <source>
        <dbReference type="EMBL" id="APO69835.1"/>
    </source>
</evidence>